<evidence type="ECO:0000259" key="1">
    <source>
        <dbReference type="Pfam" id="PF21762"/>
    </source>
</evidence>
<reference evidence="2 3" key="1">
    <citation type="submission" date="2016-04" db="EMBL/GenBank/DDBJ databases">
        <title>Evolutionary innovation and constraint leading to complex multicellularity in the Ascomycota.</title>
        <authorList>
            <person name="Cisse O."/>
            <person name="Nguyen A."/>
            <person name="Hewitt D.A."/>
            <person name="Jedd G."/>
            <person name="Stajich J.E."/>
        </authorList>
    </citation>
    <scope>NUCLEOTIDE SEQUENCE [LARGE SCALE GENOMIC DNA]</scope>
    <source>
        <strain evidence="2 3">DAH-3</strain>
    </source>
</reference>
<gene>
    <name evidence="2" type="ORF">NEOLI_003743</name>
</gene>
<dbReference type="Pfam" id="PF21762">
    <property type="entry name" value="DEDDh_C"/>
    <property type="match status" value="1"/>
</dbReference>
<proteinExistence type="predicted"/>
<dbReference type="Proteomes" id="UP000186594">
    <property type="component" value="Unassembled WGS sequence"/>
</dbReference>
<evidence type="ECO:0000313" key="3">
    <source>
        <dbReference type="Proteomes" id="UP000186594"/>
    </source>
</evidence>
<name>A0A1U7LMI4_NEOID</name>
<keyword evidence="3" id="KW-1185">Reference proteome</keyword>
<dbReference type="InterPro" id="IPR040151">
    <property type="entry name" value="Gfd2/YDR514C-like"/>
</dbReference>
<dbReference type="OrthoDB" id="5953249at2759"/>
<sequence length="311" mass="35194">MNSEYISLYKIHSELPSRLGLKKAEEIFQDGFYGAGIKVSAVTDTSKCRSTAVIPRPDAQSLLDLVTKRTGLKIPLQDSDVFVLPRSCKITSGPWLLQKHSQLEKIFKSMQNLDKAAKQQAQVLREHSDALQKFSSNNHVFISIDIEAFEKNQNCVTEIGIAVLDTTFPAAEITTRHIRIREYLHLRNGRFVPDNADNFKFGKTEIISQKMAIDAVQHCFRKFTNLGKKVVFVGHAPQGDLLYLVKMKCKLPEMPVIDTRLLFAAHCKEYDKVRNLGHCLDHLGIKNWFLHNAGTILINCTHLKGTMHVIP</sequence>
<dbReference type="InterPro" id="IPR048519">
    <property type="entry name" value="Gfd2/YDR514C-like_C"/>
</dbReference>
<organism evidence="2 3">
    <name type="scientific">Neolecta irregularis (strain DAH-3)</name>
    <dbReference type="NCBI Taxonomy" id="1198029"/>
    <lineage>
        <taxon>Eukaryota</taxon>
        <taxon>Fungi</taxon>
        <taxon>Dikarya</taxon>
        <taxon>Ascomycota</taxon>
        <taxon>Taphrinomycotina</taxon>
        <taxon>Neolectales</taxon>
        <taxon>Neolectaceae</taxon>
        <taxon>Neolecta</taxon>
    </lineage>
</organism>
<dbReference type="OMA" id="HIRIREY"/>
<accession>A0A1U7LMI4</accession>
<evidence type="ECO:0000313" key="2">
    <source>
        <dbReference type="EMBL" id="OLL23752.1"/>
    </source>
</evidence>
<protein>
    <submittedName>
        <fullName evidence="2">Putative nucleolar protein</fullName>
    </submittedName>
</protein>
<dbReference type="GO" id="GO:0005634">
    <property type="term" value="C:nucleus"/>
    <property type="evidence" value="ECO:0007669"/>
    <property type="project" value="TreeGrafter"/>
</dbReference>
<dbReference type="AlphaFoldDB" id="A0A1U7LMI4"/>
<dbReference type="EMBL" id="LXFE01001296">
    <property type="protein sequence ID" value="OLL23752.1"/>
    <property type="molecule type" value="Genomic_DNA"/>
</dbReference>
<dbReference type="STRING" id="1198029.A0A1U7LMI4"/>
<comment type="caution">
    <text evidence="2">The sequence shown here is derived from an EMBL/GenBank/DDBJ whole genome shotgun (WGS) entry which is preliminary data.</text>
</comment>
<dbReference type="PANTHER" id="PTHR28083">
    <property type="entry name" value="GOOD FOR FULL DBP5 ACTIVITY PROTEIN 2"/>
    <property type="match status" value="1"/>
</dbReference>
<dbReference type="PANTHER" id="PTHR28083:SF1">
    <property type="entry name" value="GOOD FOR FULL DBP5 ACTIVITY PROTEIN 2"/>
    <property type="match status" value="1"/>
</dbReference>
<feature type="domain" description="Gfd2/YDR514C-like C-terminal" evidence="1">
    <location>
        <begin position="140"/>
        <end position="294"/>
    </location>
</feature>
<dbReference type="SUPFAM" id="SSF53098">
    <property type="entry name" value="Ribonuclease H-like"/>
    <property type="match status" value="1"/>
</dbReference>
<dbReference type="InterPro" id="IPR012337">
    <property type="entry name" value="RNaseH-like_sf"/>
</dbReference>